<feature type="domain" description="Dipeptidylpeptidase IV N-terminal" evidence="1">
    <location>
        <begin position="105"/>
        <end position="443"/>
    </location>
</feature>
<name>A0A381RYQ9_9ZZZZ</name>
<dbReference type="InterPro" id="IPR050278">
    <property type="entry name" value="Serine_Prot_S9B/DPPIV"/>
</dbReference>
<dbReference type="Gene3D" id="3.40.50.1820">
    <property type="entry name" value="alpha/beta hydrolase"/>
    <property type="match status" value="1"/>
</dbReference>
<gene>
    <name evidence="2" type="ORF">METZ01_LOCUS47961</name>
</gene>
<evidence type="ECO:0000313" key="2">
    <source>
        <dbReference type="EMBL" id="SUZ95107.1"/>
    </source>
</evidence>
<dbReference type="InterPro" id="IPR002469">
    <property type="entry name" value="Peptidase_S9B_N"/>
</dbReference>
<dbReference type="PANTHER" id="PTHR11731">
    <property type="entry name" value="PROTEASE FAMILY S9B,C DIPEPTIDYL-PEPTIDASE IV-RELATED"/>
    <property type="match status" value="1"/>
</dbReference>
<dbReference type="SUPFAM" id="SSF82171">
    <property type="entry name" value="DPP6 N-terminal domain-like"/>
    <property type="match status" value="1"/>
</dbReference>
<feature type="non-terminal residue" evidence="2">
    <location>
        <position position="551"/>
    </location>
</feature>
<reference evidence="2" key="1">
    <citation type="submission" date="2018-05" db="EMBL/GenBank/DDBJ databases">
        <authorList>
            <person name="Lanie J.A."/>
            <person name="Ng W.-L."/>
            <person name="Kazmierczak K.M."/>
            <person name="Andrzejewski T.M."/>
            <person name="Davidsen T.M."/>
            <person name="Wayne K.J."/>
            <person name="Tettelin H."/>
            <person name="Glass J.I."/>
            <person name="Rusch D."/>
            <person name="Podicherti R."/>
            <person name="Tsui H.-C.T."/>
            <person name="Winkler M.E."/>
        </authorList>
    </citation>
    <scope>NUCLEOTIDE SEQUENCE</scope>
</reference>
<dbReference type="GO" id="GO:0008239">
    <property type="term" value="F:dipeptidyl-peptidase activity"/>
    <property type="evidence" value="ECO:0007669"/>
    <property type="project" value="TreeGrafter"/>
</dbReference>
<dbReference type="SUPFAM" id="SSF53474">
    <property type="entry name" value="alpha/beta-Hydrolases"/>
    <property type="match status" value="1"/>
</dbReference>
<accession>A0A381RYQ9</accession>
<proteinExistence type="predicted"/>
<dbReference type="InterPro" id="IPR029058">
    <property type="entry name" value="AB_hydrolase_fold"/>
</dbReference>
<dbReference type="AlphaFoldDB" id="A0A381RYQ9"/>
<organism evidence="2">
    <name type="scientific">marine metagenome</name>
    <dbReference type="NCBI Taxonomy" id="408172"/>
    <lineage>
        <taxon>unclassified sequences</taxon>
        <taxon>metagenomes</taxon>
        <taxon>ecological metagenomes</taxon>
    </lineage>
</organism>
<protein>
    <recommendedName>
        <fullName evidence="1">Dipeptidylpeptidase IV N-terminal domain-containing protein</fullName>
    </recommendedName>
</protein>
<dbReference type="EMBL" id="UINC01002294">
    <property type="protein sequence ID" value="SUZ95107.1"/>
    <property type="molecule type" value="Genomic_DNA"/>
</dbReference>
<dbReference type="Gene3D" id="2.140.10.30">
    <property type="entry name" value="Dipeptidylpeptidase IV, N-terminal domain"/>
    <property type="match status" value="1"/>
</dbReference>
<evidence type="ECO:0000259" key="1">
    <source>
        <dbReference type="Pfam" id="PF00930"/>
    </source>
</evidence>
<dbReference type="Pfam" id="PF00930">
    <property type="entry name" value="DPPIV_N"/>
    <property type="match status" value="1"/>
</dbReference>
<sequence>MSAIISTKKIGRIIFFQLILLMVLPARELTLDAIFKEEQFKRASLGSFKWVPETNSYVFFSDDSITGGKSLFQVNSLTGDTTRFVSSENFIIHEDTLHITGFWFSPDGDNLLLLTQERKQWRHSFFGVYYNYSISQNQLTPIAKGEHLRNIKYAPDSRKIAYVKEDNNLYIFDILQHKEKRLTRDGSETILNGYRGWLYEEEFGSFDGYRWSPDSKNILFFREDQSHVKQFTYLDEKGLYPEVKQVYYPKAGEENPTVKTGVVSTRGGRTRWLEFEEYEDIYFPKASWFEDEPVVARLNRKQNHLEWIKFNSKYRKRMLIIEDIDSAWVDVHENPLFLTDGSFLFTSERSGYRHIFYADSDGTIISQVTEGEWEVKRLVDVDEELGKIYFTANRESILEQHFYSVNPDGSGLLQLTSGSGWHSPQLSPTKSYFIDSYSSSKTPRKILLKTIQGETVRVMQETDMEPYLEYEFTYPEFFDFTTSDGVTLKGMITLPWNFDEEKKYPIIINGYGLAGSQMAADRWGGRNYLWHQYMAQNGHIIVSINNRQTGG</sequence>
<dbReference type="GO" id="GO:0006508">
    <property type="term" value="P:proteolysis"/>
    <property type="evidence" value="ECO:0007669"/>
    <property type="project" value="InterPro"/>
</dbReference>
<dbReference type="PANTHER" id="PTHR11731:SF193">
    <property type="entry name" value="DIPEPTIDYL PEPTIDASE 9"/>
    <property type="match status" value="1"/>
</dbReference>